<keyword evidence="6" id="KW-1185">Reference proteome</keyword>
<sequence>MDTIDYIEAHLSEKMNLALVAHALHYSKYYLHRVFSQTVGMTIHDYVQRRKLTEAAKMLVFSDKSILEIALVAGYESQQAFTTIFKAMYKKSPLQYREEKDYYPLQLRFQFNHEWTQTSNNKELENLRIIKEATKDDVPSWMAFVSLVIDGFPHLQEAEHRKVLQTYIADRRAFIMIENGLIIGNMLISHINGGIDFLGVHPLYDKPEIIHLFIKMTDLANYEKVHITSFRKGDKADLGYRNALIQLGFREAELLTEFGYPTQEMVLYQQGEIHD</sequence>
<dbReference type="Pfam" id="PF12833">
    <property type="entry name" value="HTH_18"/>
    <property type="match status" value="1"/>
</dbReference>
<gene>
    <name evidence="5" type="ORF">CKF48_08805</name>
</gene>
<dbReference type="SMART" id="SM00342">
    <property type="entry name" value="HTH_ARAC"/>
    <property type="match status" value="1"/>
</dbReference>
<organism evidence="5 6">
    <name type="scientific">Cytobacillus kochii</name>
    <dbReference type="NCBI Taxonomy" id="859143"/>
    <lineage>
        <taxon>Bacteria</taxon>
        <taxon>Bacillati</taxon>
        <taxon>Bacillota</taxon>
        <taxon>Bacilli</taxon>
        <taxon>Bacillales</taxon>
        <taxon>Bacillaceae</taxon>
        <taxon>Cytobacillus</taxon>
    </lineage>
</organism>
<evidence type="ECO:0000313" key="6">
    <source>
        <dbReference type="Proteomes" id="UP000215137"/>
    </source>
</evidence>
<keyword evidence="2" id="KW-0238">DNA-binding</keyword>
<dbReference type="GO" id="GO:0043565">
    <property type="term" value="F:sequence-specific DNA binding"/>
    <property type="evidence" value="ECO:0007669"/>
    <property type="project" value="InterPro"/>
</dbReference>
<dbReference type="AlphaFoldDB" id="A0A248TPH1"/>
<dbReference type="InterPro" id="IPR050959">
    <property type="entry name" value="MarA-like"/>
</dbReference>
<dbReference type="InterPro" id="IPR018060">
    <property type="entry name" value="HTH_AraC"/>
</dbReference>
<dbReference type="InterPro" id="IPR018062">
    <property type="entry name" value="HTH_AraC-typ_CS"/>
</dbReference>
<dbReference type="SUPFAM" id="SSF46689">
    <property type="entry name" value="Homeodomain-like"/>
    <property type="match status" value="2"/>
</dbReference>
<name>A0A248TPH1_9BACI</name>
<dbReference type="PANTHER" id="PTHR47504:SF5">
    <property type="entry name" value="RIGHT ORIGIN-BINDING PROTEIN"/>
    <property type="match status" value="1"/>
</dbReference>
<evidence type="ECO:0000313" key="5">
    <source>
        <dbReference type="EMBL" id="ASV69990.1"/>
    </source>
</evidence>
<evidence type="ECO:0000256" key="1">
    <source>
        <dbReference type="ARBA" id="ARBA00023015"/>
    </source>
</evidence>
<accession>A0A248TPH1</accession>
<dbReference type="PROSITE" id="PS01124">
    <property type="entry name" value="HTH_ARAC_FAMILY_2"/>
    <property type="match status" value="1"/>
</dbReference>
<dbReference type="InterPro" id="IPR016181">
    <property type="entry name" value="Acyl_CoA_acyltransferase"/>
</dbReference>
<dbReference type="Gene3D" id="1.10.10.60">
    <property type="entry name" value="Homeodomain-like"/>
    <property type="match status" value="2"/>
</dbReference>
<dbReference type="PANTHER" id="PTHR47504">
    <property type="entry name" value="RIGHT ORIGIN-BINDING PROTEIN"/>
    <property type="match status" value="1"/>
</dbReference>
<evidence type="ECO:0000256" key="2">
    <source>
        <dbReference type="ARBA" id="ARBA00023125"/>
    </source>
</evidence>
<dbReference type="InterPro" id="IPR009057">
    <property type="entry name" value="Homeodomain-like_sf"/>
</dbReference>
<keyword evidence="1" id="KW-0805">Transcription regulation</keyword>
<dbReference type="PROSITE" id="PS00041">
    <property type="entry name" value="HTH_ARAC_FAMILY_1"/>
    <property type="match status" value="1"/>
</dbReference>
<dbReference type="KEGG" id="bko:CKF48_08805"/>
<keyword evidence="3" id="KW-0804">Transcription</keyword>
<protein>
    <submittedName>
        <fullName evidence="5">AraC family transcriptional regulator</fullName>
    </submittedName>
</protein>
<evidence type="ECO:0000256" key="3">
    <source>
        <dbReference type="ARBA" id="ARBA00023163"/>
    </source>
</evidence>
<evidence type="ECO:0000259" key="4">
    <source>
        <dbReference type="PROSITE" id="PS01124"/>
    </source>
</evidence>
<reference evidence="5 6" key="1">
    <citation type="submission" date="2017-08" db="EMBL/GenBank/DDBJ databases">
        <title>Complete Genome Sequence of Bacillus kochii Oregon-R-modENCODE STRAIN BDGP4, isolated from Drosophila melanogaster gut.</title>
        <authorList>
            <person name="Wan K.H."/>
            <person name="Yu C."/>
            <person name="Park S."/>
            <person name="Hammonds A.S."/>
            <person name="Booth B.W."/>
            <person name="Celniker S.E."/>
        </authorList>
    </citation>
    <scope>NUCLEOTIDE SEQUENCE [LARGE SCALE GENOMIC DNA]</scope>
    <source>
        <strain evidence="5 6">BDGP4</strain>
    </source>
</reference>
<proteinExistence type="predicted"/>
<dbReference type="Proteomes" id="UP000215137">
    <property type="component" value="Chromosome"/>
</dbReference>
<dbReference type="OrthoDB" id="8365150at2"/>
<feature type="domain" description="HTH araC/xylS-type" evidence="4">
    <location>
        <begin position="1"/>
        <end position="99"/>
    </location>
</feature>
<dbReference type="GO" id="GO:0003700">
    <property type="term" value="F:DNA-binding transcription factor activity"/>
    <property type="evidence" value="ECO:0007669"/>
    <property type="project" value="InterPro"/>
</dbReference>
<dbReference type="EMBL" id="CP022983">
    <property type="protein sequence ID" value="ASV69990.1"/>
    <property type="molecule type" value="Genomic_DNA"/>
</dbReference>
<dbReference type="SUPFAM" id="SSF55729">
    <property type="entry name" value="Acyl-CoA N-acyltransferases (Nat)"/>
    <property type="match status" value="1"/>
</dbReference>